<dbReference type="InterPro" id="IPR003374">
    <property type="entry name" value="ApbE-like_sf"/>
</dbReference>
<dbReference type="PANTHER" id="PTHR30040:SF2">
    <property type="entry name" value="FAD:PROTEIN FMN TRANSFERASE"/>
    <property type="match status" value="1"/>
</dbReference>
<evidence type="ECO:0000256" key="4">
    <source>
        <dbReference type="ARBA" id="ARBA00022630"/>
    </source>
</evidence>
<keyword evidence="8" id="KW-0460">Magnesium</keyword>
<accession>A0A919KV52</accession>
<gene>
    <name evidence="11" type="ORF">GCM10018781_40870</name>
</gene>
<name>A0A919KV52_9ACTN</name>
<keyword evidence="6" id="KW-0479">Metal-binding</keyword>
<dbReference type="Pfam" id="PF02424">
    <property type="entry name" value="ApbE"/>
    <property type="match status" value="2"/>
</dbReference>
<keyword evidence="7" id="KW-0274">FAD</keyword>
<comment type="cofactor">
    <cofactor evidence="1">
        <name>Mg(2+)</name>
        <dbReference type="ChEBI" id="CHEBI:18420"/>
    </cofactor>
</comment>
<keyword evidence="12" id="KW-1185">Reference proteome</keyword>
<dbReference type="Gene3D" id="3.10.520.10">
    <property type="entry name" value="ApbE-like domains"/>
    <property type="match status" value="2"/>
</dbReference>
<evidence type="ECO:0000256" key="6">
    <source>
        <dbReference type="ARBA" id="ARBA00022723"/>
    </source>
</evidence>
<comment type="caution">
    <text evidence="11">The sequence shown here is derived from an EMBL/GenBank/DDBJ whole genome shotgun (WGS) entry which is preliminary data.</text>
</comment>
<reference evidence="11" key="2">
    <citation type="submission" date="2020-09" db="EMBL/GenBank/DDBJ databases">
        <authorList>
            <person name="Sun Q."/>
            <person name="Ohkuma M."/>
        </authorList>
    </citation>
    <scope>NUCLEOTIDE SEQUENCE</scope>
    <source>
        <strain evidence="11">JCM 4646</strain>
    </source>
</reference>
<evidence type="ECO:0000256" key="3">
    <source>
        <dbReference type="ARBA" id="ARBA00016337"/>
    </source>
</evidence>
<evidence type="ECO:0000256" key="7">
    <source>
        <dbReference type="ARBA" id="ARBA00022827"/>
    </source>
</evidence>
<keyword evidence="4" id="KW-0285">Flavoprotein</keyword>
<dbReference type="PANTHER" id="PTHR30040">
    <property type="entry name" value="THIAMINE BIOSYNTHESIS LIPOPROTEIN APBE"/>
    <property type="match status" value="1"/>
</dbReference>
<dbReference type="InterPro" id="IPR024932">
    <property type="entry name" value="ApbE"/>
</dbReference>
<organism evidence="11 12">
    <name type="scientific">Kitasatospora indigofera</name>
    <dbReference type="NCBI Taxonomy" id="67307"/>
    <lineage>
        <taxon>Bacteria</taxon>
        <taxon>Bacillati</taxon>
        <taxon>Actinomycetota</taxon>
        <taxon>Actinomycetes</taxon>
        <taxon>Kitasatosporales</taxon>
        <taxon>Streptomycetaceae</taxon>
        <taxon>Kitasatospora</taxon>
    </lineage>
</organism>
<dbReference type="GO" id="GO:0016740">
    <property type="term" value="F:transferase activity"/>
    <property type="evidence" value="ECO:0007669"/>
    <property type="project" value="UniProtKB-KW"/>
</dbReference>
<evidence type="ECO:0000256" key="1">
    <source>
        <dbReference type="ARBA" id="ARBA00001946"/>
    </source>
</evidence>
<evidence type="ECO:0000313" key="11">
    <source>
        <dbReference type="EMBL" id="GHH74365.1"/>
    </source>
</evidence>
<evidence type="ECO:0000256" key="10">
    <source>
        <dbReference type="ARBA" id="ARBA00048540"/>
    </source>
</evidence>
<evidence type="ECO:0000313" key="12">
    <source>
        <dbReference type="Proteomes" id="UP000617734"/>
    </source>
</evidence>
<protein>
    <recommendedName>
        <fullName evidence="3">FAD:protein FMN transferase</fullName>
        <ecNumber evidence="2">2.7.1.180</ecNumber>
    </recommendedName>
    <alternativeName>
        <fullName evidence="9">Flavin transferase</fullName>
    </alternativeName>
</protein>
<comment type="catalytic activity">
    <reaction evidence="10">
        <text>L-threonyl-[protein] + FAD = FMN-L-threonyl-[protein] + AMP + H(+)</text>
        <dbReference type="Rhea" id="RHEA:36847"/>
        <dbReference type="Rhea" id="RHEA-COMP:11060"/>
        <dbReference type="Rhea" id="RHEA-COMP:11061"/>
        <dbReference type="ChEBI" id="CHEBI:15378"/>
        <dbReference type="ChEBI" id="CHEBI:30013"/>
        <dbReference type="ChEBI" id="CHEBI:57692"/>
        <dbReference type="ChEBI" id="CHEBI:74257"/>
        <dbReference type="ChEBI" id="CHEBI:456215"/>
        <dbReference type="EC" id="2.7.1.180"/>
    </reaction>
</comment>
<dbReference type="EMBL" id="BNBO01000022">
    <property type="protein sequence ID" value="GHH74365.1"/>
    <property type="molecule type" value="Genomic_DNA"/>
</dbReference>
<evidence type="ECO:0000256" key="8">
    <source>
        <dbReference type="ARBA" id="ARBA00022842"/>
    </source>
</evidence>
<dbReference type="SUPFAM" id="SSF143631">
    <property type="entry name" value="ApbE-like"/>
    <property type="match status" value="1"/>
</dbReference>
<keyword evidence="5 11" id="KW-0808">Transferase</keyword>
<evidence type="ECO:0000256" key="2">
    <source>
        <dbReference type="ARBA" id="ARBA00011955"/>
    </source>
</evidence>
<sequence>MSVSPSALPASSVRVVRPAAGPGDPLRHAEHVMGTVFSFTVRDAGRGARRAGVEAALRRAVDRLHRIDQVFSPYWRDSQVSRLARAETTLADCDPELAEVLERCREVAAETDGWFTAHPGGRLDPSGWVKGWAVEEAVRLLRTAGATDLSVSGGGDVQCVGGPWRVGIAHPTRPGALTAVVAGHDLAVATSGTAERGPHILDPHSGRPATGLRSLTLVGRGLARTDAWATAAFAMGPRRGLAWAEARPGVEALAVLPDGRKRWTSGFPALVAPGLPPGRALRD</sequence>
<proteinExistence type="predicted"/>
<evidence type="ECO:0000256" key="9">
    <source>
        <dbReference type="ARBA" id="ARBA00031306"/>
    </source>
</evidence>
<dbReference type="Proteomes" id="UP000617734">
    <property type="component" value="Unassembled WGS sequence"/>
</dbReference>
<reference evidence="11" key="1">
    <citation type="journal article" date="2014" name="Int. J. Syst. Evol. Microbiol.">
        <title>Complete genome sequence of Corynebacterium casei LMG S-19264T (=DSM 44701T), isolated from a smear-ripened cheese.</title>
        <authorList>
            <consortium name="US DOE Joint Genome Institute (JGI-PGF)"/>
            <person name="Walter F."/>
            <person name="Albersmeier A."/>
            <person name="Kalinowski J."/>
            <person name="Ruckert C."/>
        </authorList>
    </citation>
    <scope>NUCLEOTIDE SEQUENCE</scope>
    <source>
        <strain evidence="11">JCM 4646</strain>
    </source>
</reference>
<dbReference type="AlphaFoldDB" id="A0A919KV52"/>
<dbReference type="GO" id="GO:0046872">
    <property type="term" value="F:metal ion binding"/>
    <property type="evidence" value="ECO:0007669"/>
    <property type="project" value="UniProtKB-KW"/>
</dbReference>
<evidence type="ECO:0000256" key="5">
    <source>
        <dbReference type="ARBA" id="ARBA00022679"/>
    </source>
</evidence>
<dbReference type="EC" id="2.7.1.180" evidence="2"/>